<dbReference type="EMBL" id="CP007536">
    <property type="protein sequence ID" value="AIC14200.1"/>
    <property type="molecule type" value="Genomic_DNA"/>
</dbReference>
<evidence type="ECO:0000313" key="1">
    <source>
        <dbReference type="EMBL" id="AIC14200.1"/>
    </source>
</evidence>
<reference evidence="1 2" key="1">
    <citation type="journal article" date="2014" name="Int. J. Syst. Evol. Microbiol.">
        <title>Nitrososphaera viennensis gen. nov., sp. nov., an aerobic and mesophilic, ammonia-oxidizing archaeon from soil and a member of the archaeal phylum Thaumarchaeota.</title>
        <authorList>
            <person name="Stieglmeier M."/>
            <person name="Klingl A."/>
            <person name="Alves R.J."/>
            <person name="Rittmann S.K."/>
            <person name="Melcher M."/>
            <person name="Leisch N."/>
            <person name="Schleper C."/>
        </authorList>
    </citation>
    <scope>NUCLEOTIDE SEQUENCE [LARGE SCALE GENOMIC DNA]</scope>
    <source>
        <strain evidence="1">EN76</strain>
    </source>
</reference>
<dbReference type="Gene3D" id="3.30.2310.20">
    <property type="entry name" value="RelE-like"/>
    <property type="match status" value="1"/>
</dbReference>
<evidence type="ECO:0000313" key="2">
    <source>
        <dbReference type="Proteomes" id="UP000027093"/>
    </source>
</evidence>
<dbReference type="SUPFAM" id="SSF143011">
    <property type="entry name" value="RelE-like"/>
    <property type="match status" value="1"/>
</dbReference>
<gene>
    <name evidence="1" type="ORF">NVIE_000180</name>
</gene>
<name>A0A060HFP0_9ARCH</name>
<dbReference type="KEGG" id="nvn:NVIE_000180"/>
<organism evidence="1 2">
    <name type="scientific">Nitrososphaera viennensis EN76</name>
    <dbReference type="NCBI Taxonomy" id="926571"/>
    <lineage>
        <taxon>Archaea</taxon>
        <taxon>Nitrososphaerota</taxon>
        <taxon>Nitrososphaeria</taxon>
        <taxon>Nitrososphaerales</taxon>
        <taxon>Nitrososphaeraceae</taxon>
        <taxon>Nitrososphaera</taxon>
    </lineage>
</organism>
<accession>A0A060HFP0</accession>
<dbReference type="AlphaFoldDB" id="A0A060HFP0"/>
<dbReference type="STRING" id="926571.NVIE_000180"/>
<proteinExistence type="predicted"/>
<dbReference type="InterPro" id="IPR035093">
    <property type="entry name" value="RelE/ParE_toxin_dom_sf"/>
</dbReference>
<dbReference type="HOGENOM" id="CLU_2067885_0_0_2"/>
<dbReference type="Proteomes" id="UP000027093">
    <property type="component" value="Chromosome"/>
</dbReference>
<protein>
    <submittedName>
        <fullName evidence="1">Uncharacterized protein</fullName>
    </submittedName>
</protein>
<keyword evidence="2" id="KW-1185">Reference proteome</keyword>
<sequence length="118" mass="14043">MTAEHFQVIFKNPGYETSIRILTIREKAELQKIIETLEVAPFPEQNNRLSKPLRRPLEGKYVLRIANGKYRLIYSIELNSKKVFLWYVKPSQEYTMPRDKLTLTIPRVYLVKEENEDD</sequence>